<gene>
    <name evidence="11" type="primary">gmk</name>
    <name evidence="13" type="ORF">A2Y75_04870</name>
</gene>
<evidence type="ECO:0000256" key="3">
    <source>
        <dbReference type="ARBA" id="ARBA00012961"/>
    </source>
</evidence>
<feature type="domain" description="Guanylate kinase-like" evidence="12">
    <location>
        <begin position="4"/>
        <end position="183"/>
    </location>
</feature>
<accession>A0A1F2WSC7</accession>
<evidence type="ECO:0000256" key="10">
    <source>
        <dbReference type="ARBA" id="ARBA00048594"/>
    </source>
</evidence>
<dbReference type="PANTHER" id="PTHR23117:SF13">
    <property type="entry name" value="GUANYLATE KINASE"/>
    <property type="match status" value="1"/>
</dbReference>
<keyword evidence="6 11" id="KW-0547">Nucleotide-binding</keyword>
<evidence type="ECO:0000256" key="1">
    <source>
        <dbReference type="ARBA" id="ARBA00003531"/>
    </source>
</evidence>
<comment type="similarity">
    <text evidence="2 11">Belongs to the guanylate kinase family.</text>
</comment>
<dbReference type="PROSITE" id="PS50052">
    <property type="entry name" value="GUANYLATE_KINASE_2"/>
    <property type="match status" value="1"/>
</dbReference>
<proteinExistence type="inferred from homology"/>
<feature type="binding site" evidence="11">
    <location>
        <begin position="11"/>
        <end position="18"/>
    </location>
    <ligand>
        <name>ATP</name>
        <dbReference type="ChEBI" id="CHEBI:30616"/>
    </ligand>
</feature>
<dbReference type="EMBL" id="MELK01000011">
    <property type="protein sequence ID" value="OFW59715.1"/>
    <property type="molecule type" value="Genomic_DNA"/>
</dbReference>
<dbReference type="Gene3D" id="3.40.50.300">
    <property type="entry name" value="P-loop containing nucleotide triphosphate hydrolases"/>
    <property type="match status" value="1"/>
</dbReference>
<evidence type="ECO:0000256" key="7">
    <source>
        <dbReference type="ARBA" id="ARBA00022777"/>
    </source>
</evidence>
<dbReference type="Gene3D" id="3.30.63.10">
    <property type="entry name" value="Guanylate Kinase phosphate binding domain"/>
    <property type="match status" value="1"/>
</dbReference>
<comment type="function">
    <text evidence="1 11">Essential for recycling GMP and indirectly, cGMP.</text>
</comment>
<keyword evidence="5 11" id="KW-0808">Transferase</keyword>
<comment type="catalytic activity">
    <reaction evidence="10 11">
        <text>GMP + ATP = GDP + ADP</text>
        <dbReference type="Rhea" id="RHEA:20780"/>
        <dbReference type="ChEBI" id="CHEBI:30616"/>
        <dbReference type="ChEBI" id="CHEBI:58115"/>
        <dbReference type="ChEBI" id="CHEBI:58189"/>
        <dbReference type="ChEBI" id="CHEBI:456216"/>
        <dbReference type="EC" id="2.7.4.8"/>
    </reaction>
</comment>
<evidence type="ECO:0000256" key="8">
    <source>
        <dbReference type="ARBA" id="ARBA00022840"/>
    </source>
</evidence>
<evidence type="ECO:0000256" key="11">
    <source>
        <dbReference type="HAMAP-Rule" id="MF_00328"/>
    </source>
</evidence>
<dbReference type="CDD" id="cd00071">
    <property type="entry name" value="GMPK"/>
    <property type="match status" value="1"/>
</dbReference>
<dbReference type="FunFam" id="3.30.63.10:FF:000002">
    <property type="entry name" value="Guanylate kinase 1"/>
    <property type="match status" value="1"/>
</dbReference>
<dbReference type="Proteomes" id="UP000177876">
    <property type="component" value="Unassembled WGS sequence"/>
</dbReference>
<dbReference type="PANTHER" id="PTHR23117">
    <property type="entry name" value="GUANYLATE KINASE-RELATED"/>
    <property type="match status" value="1"/>
</dbReference>
<dbReference type="Pfam" id="PF00625">
    <property type="entry name" value="Guanylate_kin"/>
    <property type="match status" value="1"/>
</dbReference>
<dbReference type="GO" id="GO:0004385">
    <property type="term" value="F:GMP kinase activity"/>
    <property type="evidence" value="ECO:0007669"/>
    <property type="project" value="UniProtKB-UniRule"/>
</dbReference>
<dbReference type="InterPro" id="IPR008144">
    <property type="entry name" value="Guanylate_kin-like_dom"/>
</dbReference>
<sequence length="193" mass="21829">MPQGRLFVVSGPSGAGKGTLIIELSRSYPDSTWLSVSATTRKPRPGEIEGTHYCFMDEHDFREMIARGEFLEWAEVHGNLYGTPASAVREKLSQGLDVILEIDVKGARQVRAKEPEAVAIFVVPPSEEILENRLRGRATEQEEELRRRLENALEESSEKDDFDYEIINDDLDGAARELYSIYERESRRRVTGG</sequence>
<dbReference type="InterPro" id="IPR027417">
    <property type="entry name" value="P-loop_NTPase"/>
</dbReference>
<dbReference type="EC" id="2.7.4.8" evidence="3 11"/>
<organism evidence="13 14">
    <name type="scientific">Candidatus Solincola sediminis</name>
    <dbReference type="NCBI Taxonomy" id="1797199"/>
    <lineage>
        <taxon>Bacteria</taxon>
        <taxon>Bacillati</taxon>
        <taxon>Actinomycetota</taxon>
        <taxon>Candidatus Geothermincolia</taxon>
        <taxon>Candidatus Geothermincolales</taxon>
        <taxon>Candidatus Geothermincolaceae</taxon>
        <taxon>Candidatus Solincola</taxon>
    </lineage>
</organism>
<dbReference type="GO" id="GO:0005524">
    <property type="term" value="F:ATP binding"/>
    <property type="evidence" value="ECO:0007669"/>
    <property type="project" value="UniProtKB-UniRule"/>
</dbReference>
<dbReference type="GO" id="GO:0005829">
    <property type="term" value="C:cytosol"/>
    <property type="evidence" value="ECO:0007669"/>
    <property type="project" value="TreeGrafter"/>
</dbReference>
<dbReference type="InterPro" id="IPR008145">
    <property type="entry name" value="GK/Ca_channel_bsu"/>
</dbReference>
<evidence type="ECO:0000256" key="4">
    <source>
        <dbReference type="ARBA" id="ARBA00016296"/>
    </source>
</evidence>
<keyword evidence="11" id="KW-0963">Cytoplasm</keyword>
<evidence type="ECO:0000313" key="14">
    <source>
        <dbReference type="Proteomes" id="UP000177876"/>
    </source>
</evidence>
<name>A0A1F2WSC7_9ACTN</name>
<reference evidence="13 14" key="1">
    <citation type="journal article" date="2016" name="Nat. Commun.">
        <title>Thousands of microbial genomes shed light on interconnected biogeochemical processes in an aquifer system.</title>
        <authorList>
            <person name="Anantharaman K."/>
            <person name="Brown C.T."/>
            <person name="Hug L.A."/>
            <person name="Sharon I."/>
            <person name="Castelle C.J."/>
            <person name="Probst A.J."/>
            <person name="Thomas B.C."/>
            <person name="Singh A."/>
            <person name="Wilkins M.J."/>
            <person name="Karaoz U."/>
            <person name="Brodie E.L."/>
            <person name="Williams K.H."/>
            <person name="Hubbard S.S."/>
            <person name="Banfield J.F."/>
        </authorList>
    </citation>
    <scope>NUCLEOTIDE SEQUENCE [LARGE SCALE GENOMIC DNA]</scope>
</reference>
<comment type="caution">
    <text evidence="13">The sequence shown here is derived from an EMBL/GenBank/DDBJ whole genome shotgun (WGS) entry which is preliminary data.</text>
</comment>
<evidence type="ECO:0000256" key="5">
    <source>
        <dbReference type="ARBA" id="ARBA00022679"/>
    </source>
</evidence>
<dbReference type="InterPro" id="IPR017665">
    <property type="entry name" value="Guanylate_kinase"/>
</dbReference>
<keyword evidence="7 11" id="KW-0418">Kinase</keyword>
<keyword evidence="8 11" id="KW-0067">ATP-binding</keyword>
<dbReference type="PROSITE" id="PS00856">
    <property type="entry name" value="GUANYLATE_KINASE_1"/>
    <property type="match status" value="1"/>
</dbReference>
<dbReference type="SMART" id="SM00072">
    <property type="entry name" value="GuKc"/>
    <property type="match status" value="1"/>
</dbReference>
<comment type="subcellular location">
    <subcellularLocation>
        <location evidence="11">Cytoplasm</location>
    </subcellularLocation>
</comment>
<evidence type="ECO:0000259" key="12">
    <source>
        <dbReference type="PROSITE" id="PS50052"/>
    </source>
</evidence>
<dbReference type="InterPro" id="IPR020590">
    <property type="entry name" value="Guanylate_kinase_CS"/>
</dbReference>
<evidence type="ECO:0000256" key="9">
    <source>
        <dbReference type="ARBA" id="ARBA00030128"/>
    </source>
</evidence>
<protein>
    <recommendedName>
        <fullName evidence="4 11">Guanylate kinase</fullName>
        <ecNumber evidence="3 11">2.7.4.8</ecNumber>
    </recommendedName>
    <alternativeName>
        <fullName evidence="9 11">GMP kinase</fullName>
    </alternativeName>
</protein>
<dbReference type="STRING" id="1797197.A2Y75_04870"/>
<evidence type="ECO:0000256" key="2">
    <source>
        <dbReference type="ARBA" id="ARBA00005790"/>
    </source>
</evidence>
<evidence type="ECO:0000313" key="13">
    <source>
        <dbReference type="EMBL" id="OFW59715.1"/>
    </source>
</evidence>
<dbReference type="HAMAP" id="MF_00328">
    <property type="entry name" value="Guanylate_kinase"/>
    <property type="match status" value="1"/>
</dbReference>
<dbReference type="NCBIfam" id="TIGR03263">
    <property type="entry name" value="guanyl_kin"/>
    <property type="match status" value="1"/>
</dbReference>
<evidence type="ECO:0000256" key="6">
    <source>
        <dbReference type="ARBA" id="ARBA00022741"/>
    </source>
</evidence>
<dbReference type="AlphaFoldDB" id="A0A1F2WSC7"/>
<dbReference type="SUPFAM" id="SSF52540">
    <property type="entry name" value="P-loop containing nucleoside triphosphate hydrolases"/>
    <property type="match status" value="1"/>
</dbReference>